<organism evidence="12 13">
    <name type="scientific">Diacronema lutheri</name>
    <name type="common">Unicellular marine alga</name>
    <name type="synonym">Monochrysis lutheri</name>
    <dbReference type="NCBI Taxonomy" id="2081491"/>
    <lineage>
        <taxon>Eukaryota</taxon>
        <taxon>Haptista</taxon>
        <taxon>Haptophyta</taxon>
        <taxon>Pavlovophyceae</taxon>
        <taxon>Pavlovales</taxon>
        <taxon>Pavlovaceae</taxon>
        <taxon>Diacronema</taxon>
    </lineage>
</organism>
<comment type="similarity">
    <text evidence="2">Belongs to the syntaxin family.</text>
</comment>
<evidence type="ECO:0000313" key="12">
    <source>
        <dbReference type="EMBL" id="KAG8463636.1"/>
    </source>
</evidence>
<feature type="transmembrane region" description="Helical" evidence="10">
    <location>
        <begin position="277"/>
        <end position="297"/>
    </location>
</feature>
<evidence type="ECO:0000313" key="13">
    <source>
        <dbReference type="Proteomes" id="UP000751190"/>
    </source>
</evidence>
<keyword evidence="3" id="KW-0813">Transport</keyword>
<keyword evidence="5" id="KW-0653">Protein transport</keyword>
<dbReference type="InterPro" id="IPR000727">
    <property type="entry name" value="T_SNARE_dom"/>
</dbReference>
<proteinExistence type="inferred from homology"/>
<dbReference type="AlphaFoldDB" id="A0A8J5XDK8"/>
<keyword evidence="7 9" id="KW-0175">Coiled coil</keyword>
<dbReference type="EMBL" id="JAGTXO010000015">
    <property type="protein sequence ID" value="KAG8463636.1"/>
    <property type="molecule type" value="Genomic_DNA"/>
</dbReference>
<dbReference type="Proteomes" id="UP000751190">
    <property type="component" value="Unassembled WGS sequence"/>
</dbReference>
<evidence type="ECO:0000256" key="9">
    <source>
        <dbReference type="SAM" id="Coils"/>
    </source>
</evidence>
<dbReference type="SUPFAM" id="SSF58038">
    <property type="entry name" value="SNARE fusion complex"/>
    <property type="match status" value="1"/>
</dbReference>
<feature type="domain" description="T-SNARE coiled-coil homology" evidence="11">
    <location>
        <begin position="206"/>
        <end position="268"/>
    </location>
</feature>
<sequence>MAIVRHDFRAVANRLRARQGGSTPKGDVLPAVRKRTAFTTEARQVWESMASMRTFLHEHAAPGRARLMSASERDEIDSVASEFLAVASKRLDALTASLDRPLEVPLAAAEPNAHHRAHIKAALAILLQQLSALAAHADDFRAAFAAEAAELRGRELVSPALYADDAHHHSATAERGWEEMAGCELEAGDLSADERQLLEAENAQLHADLASMVDEVRSAESKVLEISALSATFAASLSEQAEAIEHIHADTASAADYVRSGNRSLQSAEQHARGFRLYQMLFFVAAACTLLLADWWYS</sequence>
<dbReference type="PANTHER" id="PTHR15959:SF0">
    <property type="entry name" value="SYNTAXIN-18"/>
    <property type="match status" value="1"/>
</dbReference>
<evidence type="ECO:0000256" key="8">
    <source>
        <dbReference type="ARBA" id="ARBA00023136"/>
    </source>
</evidence>
<evidence type="ECO:0000256" key="5">
    <source>
        <dbReference type="ARBA" id="ARBA00022927"/>
    </source>
</evidence>
<keyword evidence="8 10" id="KW-0472">Membrane</keyword>
<evidence type="ECO:0000256" key="6">
    <source>
        <dbReference type="ARBA" id="ARBA00022989"/>
    </source>
</evidence>
<keyword evidence="13" id="KW-1185">Reference proteome</keyword>
<evidence type="ECO:0000256" key="4">
    <source>
        <dbReference type="ARBA" id="ARBA00022692"/>
    </source>
</evidence>
<dbReference type="Gene3D" id="1.20.5.110">
    <property type="match status" value="1"/>
</dbReference>
<dbReference type="GO" id="GO:0005783">
    <property type="term" value="C:endoplasmic reticulum"/>
    <property type="evidence" value="ECO:0007669"/>
    <property type="project" value="TreeGrafter"/>
</dbReference>
<feature type="coiled-coil region" evidence="9">
    <location>
        <begin position="195"/>
        <end position="222"/>
    </location>
</feature>
<dbReference type="OrthoDB" id="342981at2759"/>
<dbReference type="OMA" id="FVFQCRE"/>
<name>A0A8J5XDK8_DIALT</name>
<accession>A0A8J5XDK8</accession>
<gene>
    <name evidence="12" type="ORF">KFE25_003909</name>
</gene>
<comment type="subcellular location">
    <subcellularLocation>
        <location evidence="1">Membrane</location>
        <topology evidence="1">Single-pass type IV membrane protein</topology>
    </subcellularLocation>
</comment>
<reference evidence="12" key="1">
    <citation type="submission" date="2021-05" db="EMBL/GenBank/DDBJ databases">
        <title>The genome of the haptophyte Pavlova lutheri (Diacronema luteri, Pavlovales) - a model for lipid biosynthesis in eukaryotic algae.</title>
        <authorList>
            <person name="Hulatt C.J."/>
            <person name="Posewitz M.C."/>
        </authorList>
    </citation>
    <scope>NUCLEOTIDE SEQUENCE</scope>
    <source>
        <strain evidence="12">NIVA-4/92</strain>
    </source>
</reference>
<evidence type="ECO:0000256" key="1">
    <source>
        <dbReference type="ARBA" id="ARBA00004211"/>
    </source>
</evidence>
<comment type="caution">
    <text evidence="12">The sequence shown here is derived from an EMBL/GenBank/DDBJ whole genome shotgun (WGS) entry which is preliminary data.</text>
</comment>
<evidence type="ECO:0000256" key="7">
    <source>
        <dbReference type="ARBA" id="ARBA00023054"/>
    </source>
</evidence>
<evidence type="ECO:0000256" key="3">
    <source>
        <dbReference type="ARBA" id="ARBA00022448"/>
    </source>
</evidence>
<evidence type="ECO:0000256" key="2">
    <source>
        <dbReference type="ARBA" id="ARBA00009063"/>
    </source>
</evidence>
<dbReference type="PROSITE" id="PS50192">
    <property type="entry name" value="T_SNARE"/>
    <property type="match status" value="1"/>
</dbReference>
<dbReference type="PANTHER" id="PTHR15959">
    <property type="entry name" value="SYNTAXIN-18"/>
    <property type="match status" value="1"/>
</dbReference>
<keyword evidence="4 10" id="KW-0812">Transmembrane</keyword>
<protein>
    <recommendedName>
        <fullName evidence="11">t-SNARE coiled-coil homology domain-containing protein</fullName>
    </recommendedName>
</protein>
<dbReference type="GO" id="GO:0031201">
    <property type="term" value="C:SNARE complex"/>
    <property type="evidence" value="ECO:0007669"/>
    <property type="project" value="TreeGrafter"/>
</dbReference>
<evidence type="ECO:0000256" key="10">
    <source>
        <dbReference type="SAM" id="Phobius"/>
    </source>
</evidence>
<evidence type="ECO:0000259" key="11">
    <source>
        <dbReference type="PROSITE" id="PS50192"/>
    </source>
</evidence>
<keyword evidence="6 10" id="KW-1133">Transmembrane helix</keyword>
<dbReference type="GO" id="GO:0006890">
    <property type="term" value="P:retrograde vesicle-mediated transport, Golgi to endoplasmic reticulum"/>
    <property type="evidence" value="ECO:0007669"/>
    <property type="project" value="TreeGrafter"/>
</dbReference>
<dbReference type="GO" id="GO:0015031">
    <property type="term" value="P:protein transport"/>
    <property type="evidence" value="ECO:0007669"/>
    <property type="project" value="UniProtKB-KW"/>
</dbReference>
<dbReference type="SMART" id="SM00397">
    <property type="entry name" value="t_SNARE"/>
    <property type="match status" value="1"/>
</dbReference>